<sequence>MIEEAVKKFNRIHEPEVRAELVEKGENYFIVKFSGRILYYSCGLYDYFEDLIWLSDLDAEIEGYEEREDGFYVRYRISAGRRFGTLA</sequence>
<proteinExistence type="predicted"/>
<dbReference type="STRING" id="572546.Arcpr_0072"/>
<dbReference type="GeneID" id="8738718"/>
<name>D2RFS3_ARCPA</name>
<dbReference type="OrthoDB" id="31224at2157"/>
<dbReference type="HOGENOM" id="CLU_160445_2_0_2"/>
<reference evidence="1 2" key="1">
    <citation type="journal article" date="2010" name="Stand. Genomic Sci.">
        <title>Complete genome sequence of Archaeoglobus profundus type strain (AV18).</title>
        <authorList>
            <person name="von Jan M."/>
            <person name="Lapidus A."/>
            <person name="Del Rio T.G."/>
            <person name="Copeland A."/>
            <person name="Tice H."/>
            <person name="Cheng J.F."/>
            <person name="Lucas S."/>
            <person name="Chen F."/>
            <person name="Nolan M."/>
            <person name="Goodwin L."/>
            <person name="Han C."/>
            <person name="Pitluck S."/>
            <person name="Liolios K."/>
            <person name="Ivanova N."/>
            <person name="Mavromatis K."/>
            <person name="Ovchinnikova G."/>
            <person name="Chertkov O."/>
            <person name="Pati A."/>
            <person name="Chen A."/>
            <person name="Palaniappan K."/>
            <person name="Land M."/>
            <person name="Hauser L."/>
            <person name="Chang Y.J."/>
            <person name="Jeffries C.D."/>
            <person name="Saunders E."/>
            <person name="Brettin T."/>
            <person name="Detter J.C."/>
            <person name="Chain P."/>
            <person name="Eichinger K."/>
            <person name="Huber H."/>
            <person name="Spring S."/>
            <person name="Rohde M."/>
            <person name="Goker M."/>
            <person name="Wirth R."/>
            <person name="Woyke T."/>
            <person name="Bristow J."/>
            <person name="Eisen J.A."/>
            <person name="Markowitz V."/>
            <person name="Hugenholtz P."/>
            <person name="Kyrpides N.C."/>
            <person name="Klenk H.P."/>
        </authorList>
    </citation>
    <scope>NUCLEOTIDE SEQUENCE [LARGE SCALE GENOMIC DNA]</scope>
    <source>
        <strain evidence="2">DSM 5631 / JCM 9629 / NBRC 100127 / Av18</strain>
    </source>
</reference>
<protein>
    <submittedName>
        <fullName evidence="1">Uncharacterized protein</fullName>
    </submittedName>
</protein>
<evidence type="ECO:0000313" key="1">
    <source>
        <dbReference type="EMBL" id="ADB57148.1"/>
    </source>
</evidence>
<dbReference type="KEGG" id="apo:Arcpr_0072"/>
<dbReference type="RefSeq" id="WP_012939484.1">
    <property type="nucleotide sequence ID" value="NC_013741.1"/>
</dbReference>
<dbReference type="AlphaFoldDB" id="D2RFS3"/>
<organism evidence="1 2">
    <name type="scientific">Archaeoglobus profundus (strain DSM 5631 / JCM 9629 / NBRC 100127 / Av18)</name>
    <dbReference type="NCBI Taxonomy" id="572546"/>
    <lineage>
        <taxon>Archaea</taxon>
        <taxon>Methanobacteriati</taxon>
        <taxon>Methanobacteriota</taxon>
        <taxon>Archaeoglobi</taxon>
        <taxon>Archaeoglobales</taxon>
        <taxon>Archaeoglobaceae</taxon>
        <taxon>Archaeoglobus</taxon>
    </lineage>
</organism>
<dbReference type="Proteomes" id="UP000001901">
    <property type="component" value="Chromosome"/>
</dbReference>
<dbReference type="eggNOG" id="arCOG03648">
    <property type="taxonomic scope" value="Archaea"/>
</dbReference>
<evidence type="ECO:0000313" key="2">
    <source>
        <dbReference type="Proteomes" id="UP000001901"/>
    </source>
</evidence>
<dbReference type="EMBL" id="CP001857">
    <property type="protein sequence ID" value="ADB57148.1"/>
    <property type="molecule type" value="Genomic_DNA"/>
</dbReference>
<keyword evidence="2" id="KW-1185">Reference proteome</keyword>
<dbReference type="PaxDb" id="572546-Arcpr_0072"/>
<accession>D2RFS3</accession>
<gene>
    <name evidence="1" type="ordered locus">Arcpr_0072</name>
</gene>